<dbReference type="GO" id="GO:0008622">
    <property type="term" value="C:epsilon DNA polymerase complex"/>
    <property type="evidence" value="ECO:0007669"/>
    <property type="project" value="InterPro"/>
</dbReference>
<comment type="caution">
    <text evidence="9">The sequence shown here is derived from an EMBL/GenBank/DDBJ whole genome shotgun (WGS) entry which is preliminary data.</text>
</comment>
<dbReference type="AlphaFoldDB" id="A0A642UTI9"/>
<name>A0A642UTI9_DIURU</name>
<feature type="domain" description="DNA polymerase alpha/delta/epsilon subunit B" evidence="8">
    <location>
        <begin position="336"/>
        <end position="606"/>
    </location>
</feature>
<dbReference type="PANTHER" id="PTHR12708:SF0">
    <property type="entry name" value="DNA POLYMERASE EPSILON SUBUNIT 2"/>
    <property type="match status" value="1"/>
</dbReference>
<dbReference type="VEuPathDB" id="FungiDB:DIURU_001570"/>
<dbReference type="InterPro" id="IPR016266">
    <property type="entry name" value="POLE2"/>
</dbReference>
<evidence type="ECO:0000313" key="10">
    <source>
        <dbReference type="Proteomes" id="UP000449547"/>
    </source>
</evidence>
<evidence type="ECO:0000256" key="4">
    <source>
        <dbReference type="ARBA" id="ARBA00022705"/>
    </source>
</evidence>
<proteinExistence type="inferred from homology"/>
<protein>
    <recommendedName>
        <fullName evidence="3">DNA polymerase epsilon subunit B</fullName>
    </recommendedName>
    <alternativeName>
        <fullName evidence="7">DNA polymerase II subunit 2</fullName>
    </alternativeName>
</protein>
<comment type="subcellular location">
    <subcellularLocation>
        <location evidence="1">Nucleus</location>
    </subcellularLocation>
</comment>
<dbReference type="InterPro" id="IPR007185">
    <property type="entry name" value="DNA_pol_a/d/e_bsu"/>
</dbReference>
<keyword evidence="6" id="KW-0539">Nucleus</keyword>
<gene>
    <name evidence="9" type="ORF">DIURU_001570</name>
</gene>
<evidence type="ECO:0000259" key="8">
    <source>
        <dbReference type="Pfam" id="PF04042"/>
    </source>
</evidence>
<evidence type="ECO:0000313" key="9">
    <source>
        <dbReference type="EMBL" id="KAA8905142.1"/>
    </source>
</evidence>
<accession>A0A642UTI9</accession>
<dbReference type="OMA" id="PEDGAWF"/>
<evidence type="ECO:0000256" key="7">
    <source>
        <dbReference type="ARBA" id="ARBA00032930"/>
    </source>
</evidence>
<dbReference type="GO" id="GO:0006261">
    <property type="term" value="P:DNA-templated DNA replication"/>
    <property type="evidence" value="ECO:0007669"/>
    <property type="project" value="InterPro"/>
</dbReference>
<dbReference type="Proteomes" id="UP000449547">
    <property type="component" value="Unassembled WGS sequence"/>
</dbReference>
<dbReference type="PANTHER" id="PTHR12708">
    <property type="entry name" value="DNA POLYMERASE EPSILON SUBUNIT B"/>
    <property type="match status" value="1"/>
</dbReference>
<dbReference type="GO" id="GO:0042276">
    <property type="term" value="P:error-prone translesion synthesis"/>
    <property type="evidence" value="ECO:0007669"/>
    <property type="project" value="TreeGrafter"/>
</dbReference>
<evidence type="ECO:0000256" key="5">
    <source>
        <dbReference type="ARBA" id="ARBA00023125"/>
    </source>
</evidence>
<evidence type="ECO:0000256" key="3">
    <source>
        <dbReference type="ARBA" id="ARBA00016011"/>
    </source>
</evidence>
<evidence type="ECO:0000256" key="1">
    <source>
        <dbReference type="ARBA" id="ARBA00004123"/>
    </source>
</evidence>
<organism evidence="9 10">
    <name type="scientific">Diutina rugosa</name>
    <name type="common">Yeast</name>
    <name type="synonym">Candida rugosa</name>
    <dbReference type="NCBI Taxonomy" id="5481"/>
    <lineage>
        <taxon>Eukaryota</taxon>
        <taxon>Fungi</taxon>
        <taxon>Dikarya</taxon>
        <taxon>Ascomycota</taxon>
        <taxon>Saccharomycotina</taxon>
        <taxon>Pichiomycetes</taxon>
        <taxon>Debaryomycetaceae</taxon>
        <taxon>Diutina</taxon>
    </lineage>
</organism>
<keyword evidence="4" id="KW-0235">DNA replication</keyword>
<evidence type="ECO:0000256" key="6">
    <source>
        <dbReference type="ARBA" id="ARBA00023242"/>
    </source>
</evidence>
<evidence type="ECO:0000256" key="2">
    <source>
        <dbReference type="ARBA" id="ARBA00009560"/>
    </source>
</evidence>
<dbReference type="GeneID" id="54780223"/>
<sequence length="648" mass="73879">MVQSMDSLPVRLSPANLRPLAYRVLSKKHGLNIKTDALAKLTEAVSLKFGANWKGRDTFEFLEEVARIWKLEDRGLFLDEDGITQVLKSMELQPQRRITPELSDDPSATQLALNWKEYFRVINPPDQPFYAYDRTRKQFYTLNEQPSHLEAAIEMFTQRYSIIADRLSRNEMFQKKSFSSVSSFRETAPTHEISMIKNMLGRDGNTFFLFGLLATDAEGNWILNDASDTVELNLDQTYKNVSTFYGPGMFVIVEGIYSASGGHHGSTSMVGCFYVSNMASPTAERRETSLDNFGHLDFMGINQDAEPDQPVTRVPKEMIKQLVSLEKQYTGHKMIFLGSECHLDDPDVLSALRKFFHKLEADLTQAYETNDLFNDNSERRAPLAIVMTGSFVSTPVVPTTISYGSSSNSQRYKQGFDSLASILEPLNQVKKCKFVLIPGSNDPWQSMWSQGATAVNVVPQKPLSKQVTSRLQRTLRDNLELAWNPVRINYCSQEIVVIKQDYMNKFKRSDIIFANDLERMRAEAEAEDAVPRDQDERIRQVASQGKGTLLPRTVEQARRLVKTVLDQGNLEPFLPTSRVVNARYNHALRLEPMPTLMVMLDASFDQFELLYMGCRVVNLGRLISMPRELNYGVYYPHSRRFVLEVLHC</sequence>
<keyword evidence="5" id="KW-0238">DNA-binding</keyword>
<dbReference type="EMBL" id="SWFT01000050">
    <property type="protein sequence ID" value="KAA8905142.1"/>
    <property type="molecule type" value="Genomic_DNA"/>
</dbReference>
<reference evidence="9 10" key="1">
    <citation type="submission" date="2019-07" db="EMBL/GenBank/DDBJ databases">
        <title>Genome assembly of two rare yeast pathogens: Diutina rugosa and Trichomonascus ciferrii.</title>
        <authorList>
            <person name="Mixao V."/>
            <person name="Saus E."/>
            <person name="Hansen A."/>
            <person name="Lass-Flor C."/>
            <person name="Gabaldon T."/>
        </authorList>
    </citation>
    <scope>NUCLEOTIDE SEQUENCE [LARGE SCALE GENOMIC DNA]</scope>
    <source>
        <strain evidence="9 10">CBS 613</strain>
    </source>
</reference>
<keyword evidence="10" id="KW-1185">Reference proteome</keyword>
<comment type="similarity">
    <text evidence="2">Belongs to the DNA polymerase epsilon subunit B family.</text>
</comment>
<dbReference type="OrthoDB" id="10254730at2759"/>
<dbReference type="Pfam" id="PF04042">
    <property type="entry name" value="DNA_pol_E_B"/>
    <property type="match status" value="1"/>
</dbReference>
<dbReference type="GO" id="GO:0003677">
    <property type="term" value="F:DNA binding"/>
    <property type="evidence" value="ECO:0007669"/>
    <property type="project" value="UniProtKB-KW"/>
</dbReference>
<dbReference type="RefSeq" id="XP_034013528.1">
    <property type="nucleotide sequence ID" value="XM_034154128.1"/>
</dbReference>